<evidence type="ECO:0000256" key="9">
    <source>
        <dbReference type="PIRNR" id="PIRNR036510"/>
    </source>
</evidence>
<evidence type="ECO:0000256" key="4">
    <source>
        <dbReference type="ARBA" id="ARBA00022857"/>
    </source>
</evidence>
<dbReference type="GO" id="GO:0006571">
    <property type="term" value="P:tyrosine biosynthetic process"/>
    <property type="evidence" value="ECO:0007669"/>
    <property type="project" value="UniProtKB-UniRule"/>
</dbReference>
<dbReference type="GO" id="GO:0050661">
    <property type="term" value="F:NADP binding"/>
    <property type="evidence" value="ECO:0007669"/>
    <property type="project" value="InterPro"/>
</dbReference>
<reference evidence="11" key="1">
    <citation type="journal article" date="2021" name="Open Biol.">
        <title>Shared evolutionary footprints suggest mitochondrial oxidative damage underlies multiple complex I losses in fungi.</title>
        <authorList>
            <person name="Schikora-Tamarit M.A."/>
            <person name="Marcet-Houben M."/>
            <person name="Nosek J."/>
            <person name="Gabaldon T."/>
        </authorList>
    </citation>
    <scope>NUCLEOTIDE SEQUENCE</scope>
    <source>
        <strain evidence="11">NCAIM Y.01608</strain>
    </source>
</reference>
<comment type="similarity">
    <text evidence="1 9">Belongs to the prephenate/arogenate dehydrogenase family.</text>
</comment>
<dbReference type="SUPFAM" id="SSF48179">
    <property type="entry name" value="6-phosphogluconate dehydrogenase C-terminal domain-like"/>
    <property type="match status" value="2"/>
</dbReference>
<evidence type="ECO:0000259" key="10">
    <source>
        <dbReference type="PROSITE" id="PS51176"/>
    </source>
</evidence>
<sequence length="444" mass="49641">MILSDSEIATLKATKTIGIIGLGDMGLLYARRFSQAGWNVCGCDREENYEKFSAEPFEVLKNGHLVSRKSDLVIYSVEAENIAKVVKMYAPSTKLGAVVGGQTSCKQVEIRAFEEYLPQDLDIVSMHSLHGPNVDTTGQPLVLIKHRASDASFNLVESLLSCLKSKHVYLSYQEHDRITADTQAVTHAAFLSMGVAWHNNNQYPWETPKWLGGIENAKINISLRIYSNKYHVYAGLAITNPSAHEQILQYANSCTELFSLMIQNKGDELRRRVFAAKQAVFGKLPKDHTLLLDDNLLQQYSLSKIPPEGKQPNSHLSLLAIVDSWSCLGIVPYDHIICSTPLFRIFLGVTEYLFCTPGLLEECLEDGLSKTSFRQDDLNFVIAAREWSSIVSFGDYGLYKDRFVKTQNFFMPMIGEANKTGNEMIKTILQRVAEREGGPVAGQN</sequence>
<evidence type="ECO:0000256" key="1">
    <source>
        <dbReference type="ARBA" id="ARBA00007964"/>
    </source>
</evidence>
<dbReference type="GO" id="GO:0070403">
    <property type="term" value="F:NAD+ binding"/>
    <property type="evidence" value="ECO:0007669"/>
    <property type="project" value="TreeGrafter"/>
</dbReference>
<evidence type="ECO:0000313" key="11">
    <source>
        <dbReference type="EMBL" id="KAH3664809.1"/>
    </source>
</evidence>
<dbReference type="Gene3D" id="3.40.50.720">
    <property type="entry name" value="NAD(P)-binding Rossmann-like Domain"/>
    <property type="match status" value="1"/>
</dbReference>
<evidence type="ECO:0000256" key="8">
    <source>
        <dbReference type="ARBA" id="ARBA00060605"/>
    </source>
</evidence>
<dbReference type="InterPro" id="IPR006115">
    <property type="entry name" value="6PGDH_NADP-bd"/>
</dbReference>
<protein>
    <recommendedName>
        <fullName evidence="9">Prephenate dehydrogenase [NADP(+)]</fullName>
        <shortName evidence="9">PRDH</shortName>
        <ecNumber evidence="9">1.3.1.13</ecNumber>
    </recommendedName>
</protein>
<keyword evidence="3 9" id="KW-0028">Amino-acid biosynthesis</keyword>
<dbReference type="Proteomes" id="UP000788993">
    <property type="component" value="Unassembled WGS sequence"/>
</dbReference>
<feature type="domain" description="Prephenate/arogenate dehydrogenase" evidence="10">
    <location>
        <begin position="15"/>
        <end position="291"/>
    </location>
</feature>
<dbReference type="GO" id="GO:0004665">
    <property type="term" value="F:prephenate dehydrogenase (NADP+) activity"/>
    <property type="evidence" value="ECO:0007669"/>
    <property type="project" value="UniProtKB-UniRule"/>
</dbReference>
<dbReference type="AlphaFoldDB" id="A0A9P8P4D2"/>
<comment type="pathway">
    <text evidence="8 9">Amino-acid biosynthesis; L-tyrosine biosynthesis; (4-hydroxyphenyl)pyruvate from prephenate (NADP(+) route): step 1/1.</text>
</comment>
<keyword evidence="4 9" id="KW-0521">NADP</keyword>
<dbReference type="Pfam" id="PF03446">
    <property type="entry name" value="NAD_binding_2"/>
    <property type="match status" value="1"/>
</dbReference>
<evidence type="ECO:0000256" key="7">
    <source>
        <dbReference type="ARBA" id="ARBA00051295"/>
    </source>
</evidence>
<dbReference type="OrthoDB" id="5399569at2759"/>
<gene>
    <name evidence="11" type="ORF">OGATHE_003624</name>
</gene>
<reference evidence="11" key="2">
    <citation type="submission" date="2021-01" db="EMBL/GenBank/DDBJ databases">
        <authorList>
            <person name="Schikora-Tamarit M.A."/>
        </authorList>
    </citation>
    <scope>NUCLEOTIDE SEQUENCE</scope>
    <source>
        <strain evidence="11">NCAIM Y.01608</strain>
    </source>
</reference>
<dbReference type="SUPFAM" id="SSF51735">
    <property type="entry name" value="NAD(P)-binding Rossmann-fold domains"/>
    <property type="match status" value="1"/>
</dbReference>
<comment type="caution">
    <text evidence="11">The sequence shown here is derived from an EMBL/GenBank/DDBJ whole genome shotgun (WGS) entry which is preliminary data.</text>
</comment>
<dbReference type="PIRSF" id="PIRSF036510">
    <property type="entry name" value="PDH_fung"/>
    <property type="match status" value="1"/>
</dbReference>
<accession>A0A9P8P4D2</accession>
<dbReference type="GO" id="GO:0008977">
    <property type="term" value="F:prephenate dehydrogenase (NAD+) activity"/>
    <property type="evidence" value="ECO:0007669"/>
    <property type="project" value="InterPro"/>
</dbReference>
<evidence type="ECO:0000256" key="3">
    <source>
        <dbReference type="ARBA" id="ARBA00022605"/>
    </source>
</evidence>
<name>A0A9P8P4D2_9ASCO</name>
<dbReference type="InterPro" id="IPR003099">
    <property type="entry name" value="Prephen_DH"/>
</dbReference>
<dbReference type="EMBL" id="JAEUBD010001178">
    <property type="protein sequence ID" value="KAH3664809.1"/>
    <property type="molecule type" value="Genomic_DNA"/>
</dbReference>
<dbReference type="EC" id="1.3.1.13" evidence="9"/>
<dbReference type="InterPro" id="IPR050812">
    <property type="entry name" value="Preph/Arog_dehydrog"/>
</dbReference>
<dbReference type="PANTHER" id="PTHR21363">
    <property type="entry name" value="PREPHENATE DEHYDROGENASE"/>
    <property type="match status" value="1"/>
</dbReference>
<comment type="catalytic activity">
    <reaction evidence="7 9">
        <text>prephenate + NADP(+) = 3-(4-hydroxyphenyl)pyruvate + CO2 + NADPH</text>
        <dbReference type="Rhea" id="RHEA:21640"/>
        <dbReference type="ChEBI" id="CHEBI:16526"/>
        <dbReference type="ChEBI" id="CHEBI:29934"/>
        <dbReference type="ChEBI" id="CHEBI:36242"/>
        <dbReference type="ChEBI" id="CHEBI:57783"/>
        <dbReference type="ChEBI" id="CHEBI:58349"/>
        <dbReference type="EC" id="1.3.1.13"/>
    </reaction>
</comment>
<keyword evidence="6 9" id="KW-0057">Aromatic amino acid biosynthesis</keyword>
<dbReference type="InterPro" id="IPR012385">
    <property type="entry name" value="Prephenate_DH_fun"/>
</dbReference>
<organism evidence="11 12">
    <name type="scientific">Ogataea polymorpha</name>
    <dbReference type="NCBI Taxonomy" id="460523"/>
    <lineage>
        <taxon>Eukaryota</taxon>
        <taxon>Fungi</taxon>
        <taxon>Dikarya</taxon>
        <taxon>Ascomycota</taxon>
        <taxon>Saccharomycotina</taxon>
        <taxon>Pichiomycetes</taxon>
        <taxon>Pichiales</taxon>
        <taxon>Pichiaceae</taxon>
        <taxon>Ogataea</taxon>
    </lineage>
</organism>
<dbReference type="PROSITE" id="PS51176">
    <property type="entry name" value="PDH_ADH"/>
    <property type="match status" value="1"/>
</dbReference>
<evidence type="ECO:0000256" key="6">
    <source>
        <dbReference type="ARBA" id="ARBA00023141"/>
    </source>
</evidence>
<dbReference type="FunFam" id="3.40.50.720:FF:000339">
    <property type="entry name" value="Prephenate dehydrogenase [NADP(+)]"/>
    <property type="match status" value="1"/>
</dbReference>
<evidence type="ECO:0000256" key="2">
    <source>
        <dbReference type="ARBA" id="ARBA00022498"/>
    </source>
</evidence>
<evidence type="ECO:0000256" key="5">
    <source>
        <dbReference type="ARBA" id="ARBA00023002"/>
    </source>
</evidence>
<keyword evidence="12" id="KW-1185">Reference proteome</keyword>
<proteinExistence type="inferred from homology"/>
<dbReference type="PANTHER" id="PTHR21363:SF0">
    <property type="entry name" value="PREPHENATE DEHYDROGENASE [NADP(+)]"/>
    <property type="match status" value="1"/>
</dbReference>
<dbReference type="InterPro" id="IPR008927">
    <property type="entry name" value="6-PGluconate_DH-like_C_sf"/>
</dbReference>
<dbReference type="InterPro" id="IPR036291">
    <property type="entry name" value="NAD(P)-bd_dom_sf"/>
</dbReference>
<keyword evidence="5 9" id="KW-0560">Oxidoreductase</keyword>
<keyword evidence="2 9" id="KW-0827">Tyrosine biosynthesis</keyword>
<dbReference type="FunFam" id="1.10.3660.10:FF:000004">
    <property type="entry name" value="Prephenate dehydrogenase [NADP(+)]"/>
    <property type="match status" value="1"/>
</dbReference>
<evidence type="ECO:0000313" key="12">
    <source>
        <dbReference type="Proteomes" id="UP000788993"/>
    </source>
</evidence>
<dbReference type="Gene3D" id="1.10.3660.10">
    <property type="entry name" value="6-phosphogluconate dehydrogenase C-terminal like domain"/>
    <property type="match status" value="2"/>
</dbReference>